<comment type="caution">
    <text evidence="3">The sequence shown here is derived from an EMBL/GenBank/DDBJ whole genome shotgun (WGS) entry which is preliminary data.</text>
</comment>
<dbReference type="SUPFAM" id="SSF55729">
    <property type="entry name" value="Acyl-CoA N-acyltransferases (Nat)"/>
    <property type="match status" value="1"/>
</dbReference>
<feature type="compositionally biased region" description="Basic and acidic residues" evidence="1">
    <location>
        <begin position="284"/>
        <end position="293"/>
    </location>
</feature>
<dbReference type="RefSeq" id="XP_029220499.1">
    <property type="nucleotide sequence ID" value="XM_029363133.1"/>
</dbReference>
<dbReference type="EMBL" id="NWUJ01000003">
    <property type="protein sequence ID" value="PFH36490.1"/>
    <property type="molecule type" value="Genomic_DNA"/>
</dbReference>
<evidence type="ECO:0000259" key="2">
    <source>
        <dbReference type="PROSITE" id="PS51186"/>
    </source>
</evidence>
<dbReference type="Gene3D" id="3.40.630.30">
    <property type="match status" value="1"/>
</dbReference>
<keyword evidence="3" id="KW-0808">Transferase</keyword>
<dbReference type="Proteomes" id="UP000224006">
    <property type="component" value="Chromosome III"/>
</dbReference>
<sequence>MADKCSCSCKCCSDPAACQSKCDCSCKCCEGGRRGDKTCCGVRSEEATLFASSQEPVTTVTEERTVVEGDDGKGTVTSTVIETHTVFAPPSDTRGGVSSDTTITAGEAAAAGKQKSEKCASMCCRSGSCACDCKCCREKACTCVCCAKGKDSKTVEKTATSLEGSSKCPCCSSSEGACMCRCECCQTCSCSCQCCKDKKKCCCCTDKKHGTCDCSCLCCAGAECRCCNCCKSRCDCDCRCCKRAQTCACKCNCACCQKQSCRSATGGSCCASKASTSQKGAPNIRDRVQKRKDGSCSQIQAQSEEEGGGKDEVLESEDADVNMCTVRPRQDMMESSTSYSYFASPEAIDSVKCLTVKGGEQVVLRRMRVSDYSAVRTLLPSVSRCPETLSETQLAEILRLPVFYAWCCYSVRGEQGDGEGGGQERAIAEGELLGYCEVILQPHLGRKPDGRLERVVVSQTFRGRGLATKMCQEVIQQIRDAGVCGRLDLTVEKPDARHIYEDKLGFRAVDTSVLRLEL</sequence>
<reference evidence="3 4" key="1">
    <citation type="submission" date="2017-09" db="EMBL/GenBank/DDBJ databases">
        <title>Genome sequencing of Besnoitia besnoiti strain Bb-Ger1.</title>
        <authorList>
            <person name="Schares G."/>
            <person name="Venepally P."/>
            <person name="Lorenzi H.A."/>
        </authorList>
    </citation>
    <scope>NUCLEOTIDE SEQUENCE [LARGE SCALE GENOMIC DNA]</scope>
    <source>
        <strain evidence="3 4">Bb-Ger1</strain>
    </source>
</reference>
<protein>
    <submittedName>
        <fullName evidence="3">Acetyltransferase, GNAT family protein</fullName>
    </submittedName>
</protein>
<dbReference type="GeneID" id="40309612"/>
<evidence type="ECO:0000313" key="4">
    <source>
        <dbReference type="Proteomes" id="UP000224006"/>
    </source>
</evidence>
<dbReference type="InterPro" id="IPR000182">
    <property type="entry name" value="GNAT_dom"/>
</dbReference>
<dbReference type="Pfam" id="PF00583">
    <property type="entry name" value="Acetyltransf_1"/>
    <property type="match status" value="1"/>
</dbReference>
<dbReference type="AlphaFoldDB" id="A0A2A9MLW6"/>
<feature type="region of interest" description="Disordered" evidence="1">
    <location>
        <begin position="267"/>
        <end position="293"/>
    </location>
</feature>
<dbReference type="InterPro" id="IPR016181">
    <property type="entry name" value="Acyl_CoA_acyltransferase"/>
</dbReference>
<evidence type="ECO:0000256" key="1">
    <source>
        <dbReference type="SAM" id="MobiDB-lite"/>
    </source>
</evidence>
<proteinExistence type="predicted"/>
<dbReference type="GO" id="GO:0016747">
    <property type="term" value="F:acyltransferase activity, transferring groups other than amino-acyl groups"/>
    <property type="evidence" value="ECO:0007669"/>
    <property type="project" value="InterPro"/>
</dbReference>
<dbReference type="CDD" id="cd04301">
    <property type="entry name" value="NAT_SF"/>
    <property type="match status" value="1"/>
</dbReference>
<feature type="domain" description="N-acetyltransferase" evidence="2">
    <location>
        <begin position="362"/>
        <end position="518"/>
    </location>
</feature>
<keyword evidence="4" id="KW-1185">Reference proteome</keyword>
<accession>A0A2A9MLW6</accession>
<evidence type="ECO:0000313" key="3">
    <source>
        <dbReference type="EMBL" id="PFH36490.1"/>
    </source>
</evidence>
<dbReference type="VEuPathDB" id="ToxoDB:BESB_046820"/>
<name>A0A2A9MLW6_BESBE</name>
<dbReference type="OrthoDB" id="10039976at2759"/>
<organism evidence="3 4">
    <name type="scientific">Besnoitia besnoiti</name>
    <name type="common">Apicomplexan protozoan</name>
    <dbReference type="NCBI Taxonomy" id="94643"/>
    <lineage>
        <taxon>Eukaryota</taxon>
        <taxon>Sar</taxon>
        <taxon>Alveolata</taxon>
        <taxon>Apicomplexa</taxon>
        <taxon>Conoidasida</taxon>
        <taxon>Coccidia</taxon>
        <taxon>Eucoccidiorida</taxon>
        <taxon>Eimeriorina</taxon>
        <taxon>Sarcocystidae</taxon>
        <taxon>Besnoitia</taxon>
    </lineage>
</organism>
<dbReference type="PROSITE" id="PS51186">
    <property type="entry name" value="GNAT"/>
    <property type="match status" value="1"/>
</dbReference>
<dbReference type="KEGG" id="bbes:BESB_046820"/>
<gene>
    <name evidence="3" type="ORF">BESB_046820</name>
</gene>